<organism evidence="1 2">
    <name type="scientific">Thermoflavifilum aggregans</name>
    <dbReference type="NCBI Taxonomy" id="454188"/>
    <lineage>
        <taxon>Bacteria</taxon>
        <taxon>Pseudomonadati</taxon>
        <taxon>Bacteroidota</taxon>
        <taxon>Chitinophagia</taxon>
        <taxon>Chitinophagales</taxon>
        <taxon>Chitinophagaceae</taxon>
        <taxon>Thermoflavifilum</taxon>
    </lineage>
</organism>
<proteinExistence type="predicted"/>
<protein>
    <submittedName>
        <fullName evidence="1">Uncharacterized protein</fullName>
    </submittedName>
</protein>
<dbReference type="AlphaFoldDB" id="A0A2M9CRB0"/>
<evidence type="ECO:0000313" key="2">
    <source>
        <dbReference type="Proteomes" id="UP000230000"/>
    </source>
</evidence>
<dbReference type="EMBL" id="PGFG01000001">
    <property type="protein sequence ID" value="PJJ74444.1"/>
    <property type="molecule type" value="Genomic_DNA"/>
</dbReference>
<dbReference type="Proteomes" id="UP000230000">
    <property type="component" value="Unassembled WGS sequence"/>
</dbReference>
<name>A0A2M9CRB0_9BACT</name>
<accession>A0A2M9CRB0</accession>
<keyword evidence="2" id="KW-1185">Reference proteome</keyword>
<sequence>MIHLFCTLPSNDIGNSGILSARDLLSAVMPKLPLDDDILANHVGRIRRREPERSGCNLGGRGNSLGRIGSRHTSIVRRPVLTRPKRHRRIHRSRAQAINANSILNGFERTVKELSYNKFTPKSII</sequence>
<gene>
    <name evidence="1" type="ORF">BXY57_0002</name>
</gene>
<evidence type="ECO:0000313" key="1">
    <source>
        <dbReference type="EMBL" id="PJJ74444.1"/>
    </source>
</evidence>
<comment type="caution">
    <text evidence="1">The sequence shown here is derived from an EMBL/GenBank/DDBJ whole genome shotgun (WGS) entry which is preliminary data.</text>
</comment>
<reference evidence="1 2" key="1">
    <citation type="submission" date="2017-11" db="EMBL/GenBank/DDBJ databases">
        <title>Genomic Encyclopedia of Archaeal and Bacterial Type Strains, Phase II (KMG-II): From Individual Species to Whole Genera.</title>
        <authorList>
            <person name="Goeker M."/>
        </authorList>
    </citation>
    <scope>NUCLEOTIDE SEQUENCE [LARGE SCALE GENOMIC DNA]</scope>
    <source>
        <strain evidence="1 2">DSM 27268</strain>
    </source>
</reference>